<comment type="similarity">
    <text evidence="1">Belongs to the nematode receptor-like protein sre family.</text>
</comment>
<dbReference type="PANTHER" id="PTHR47521">
    <property type="entry name" value="SERPENTINE RECEPTOR, CLASS E (EPSILON)-RELATED"/>
    <property type="match status" value="1"/>
</dbReference>
<dbReference type="InterPro" id="IPR004151">
    <property type="entry name" value="7TM_GPCR_serpentine_rcpt_Sre"/>
</dbReference>
<dbReference type="Proteomes" id="UP001328107">
    <property type="component" value="Unassembled WGS sequence"/>
</dbReference>
<dbReference type="EMBL" id="BTRK01000004">
    <property type="protein sequence ID" value="GMR46215.1"/>
    <property type="molecule type" value="Genomic_DNA"/>
</dbReference>
<dbReference type="PANTHER" id="PTHR47521:SF7">
    <property type="entry name" value="SERPENTINE RECEPTOR CLASS EPSILON-6"/>
    <property type="match status" value="1"/>
</dbReference>
<evidence type="ECO:0008006" key="5">
    <source>
        <dbReference type="Google" id="ProtNLM"/>
    </source>
</evidence>
<feature type="transmembrane region" description="Helical" evidence="2">
    <location>
        <begin position="27"/>
        <end position="51"/>
    </location>
</feature>
<evidence type="ECO:0000313" key="4">
    <source>
        <dbReference type="Proteomes" id="UP001328107"/>
    </source>
</evidence>
<accession>A0AAN5HZ95</accession>
<comment type="caution">
    <text evidence="3">The sequence shown here is derived from an EMBL/GenBank/DDBJ whole genome shotgun (WGS) entry which is preliminary data.</text>
</comment>
<evidence type="ECO:0000256" key="1">
    <source>
        <dbReference type="ARBA" id="ARBA00006803"/>
    </source>
</evidence>
<dbReference type="GO" id="GO:0016020">
    <property type="term" value="C:membrane"/>
    <property type="evidence" value="ECO:0007669"/>
    <property type="project" value="InterPro"/>
</dbReference>
<evidence type="ECO:0000256" key="2">
    <source>
        <dbReference type="SAM" id="Phobius"/>
    </source>
</evidence>
<organism evidence="3 4">
    <name type="scientific">Pristionchus mayeri</name>
    <dbReference type="NCBI Taxonomy" id="1317129"/>
    <lineage>
        <taxon>Eukaryota</taxon>
        <taxon>Metazoa</taxon>
        <taxon>Ecdysozoa</taxon>
        <taxon>Nematoda</taxon>
        <taxon>Chromadorea</taxon>
        <taxon>Rhabditida</taxon>
        <taxon>Rhabditina</taxon>
        <taxon>Diplogasteromorpha</taxon>
        <taxon>Diplogasteroidea</taxon>
        <taxon>Neodiplogasteridae</taxon>
        <taxon>Pristionchus</taxon>
    </lineage>
</organism>
<protein>
    <recommendedName>
        <fullName evidence="5">G protein-coupled receptor</fullName>
    </recommendedName>
</protein>
<dbReference type="GO" id="GO:0007606">
    <property type="term" value="P:sensory perception of chemical stimulus"/>
    <property type="evidence" value="ECO:0007669"/>
    <property type="project" value="InterPro"/>
</dbReference>
<feature type="non-terminal residue" evidence="3">
    <location>
        <position position="178"/>
    </location>
</feature>
<dbReference type="InterPro" id="IPR052860">
    <property type="entry name" value="NRL-GPCR1"/>
</dbReference>
<dbReference type="Pfam" id="PF03125">
    <property type="entry name" value="Sre"/>
    <property type="match status" value="1"/>
</dbReference>
<sequence>FVHATFGRLALLPYQLLEWPISVRDPVIFVCDLLLDMFIGYFCSILGSFAIERTIATHFWKWYERASASTLLVLIVAELTFMIPLMIGSALCLLSVVSITSNAMVYVTMFTISSLVFLRTYFTNLAIMTRMESGAVIGNYHVAKRFQVRENVLVMKYMVRIAILPACLAVPAIGCCLF</sequence>
<reference evidence="4" key="1">
    <citation type="submission" date="2022-10" db="EMBL/GenBank/DDBJ databases">
        <title>Genome assembly of Pristionchus species.</title>
        <authorList>
            <person name="Yoshida K."/>
            <person name="Sommer R.J."/>
        </authorList>
    </citation>
    <scope>NUCLEOTIDE SEQUENCE [LARGE SCALE GENOMIC DNA]</scope>
    <source>
        <strain evidence="4">RS5460</strain>
    </source>
</reference>
<dbReference type="AlphaFoldDB" id="A0AAN5HZ95"/>
<keyword evidence="4" id="KW-1185">Reference proteome</keyword>
<feature type="non-terminal residue" evidence="3">
    <location>
        <position position="1"/>
    </location>
</feature>
<proteinExistence type="inferred from homology"/>
<feature type="transmembrane region" description="Helical" evidence="2">
    <location>
        <begin position="103"/>
        <end position="122"/>
    </location>
</feature>
<keyword evidence="2" id="KW-1133">Transmembrane helix</keyword>
<keyword evidence="2" id="KW-0812">Transmembrane</keyword>
<evidence type="ECO:0000313" key="3">
    <source>
        <dbReference type="EMBL" id="GMR46215.1"/>
    </source>
</evidence>
<gene>
    <name evidence="3" type="ORF">PMAYCL1PPCAC_16410</name>
</gene>
<keyword evidence="2" id="KW-0472">Membrane</keyword>
<name>A0AAN5HZ95_9BILA</name>
<feature type="transmembrane region" description="Helical" evidence="2">
    <location>
        <begin position="71"/>
        <end position="97"/>
    </location>
</feature>